<proteinExistence type="predicted"/>
<evidence type="ECO:0000256" key="3">
    <source>
        <dbReference type="ARBA" id="ARBA00022729"/>
    </source>
</evidence>
<dbReference type="PROSITE" id="PS51677">
    <property type="entry name" value="NODB"/>
    <property type="match status" value="1"/>
</dbReference>
<dbReference type="GO" id="GO:0005975">
    <property type="term" value="P:carbohydrate metabolic process"/>
    <property type="evidence" value="ECO:0007669"/>
    <property type="project" value="InterPro"/>
</dbReference>
<dbReference type="SUPFAM" id="SSF88713">
    <property type="entry name" value="Glycoside hydrolase/deacetylase"/>
    <property type="match status" value="1"/>
</dbReference>
<organism evidence="10 11">
    <name type="scientific">Choiromyces venosus 120613-1</name>
    <dbReference type="NCBI Taxonomy" id="1336337"/>
    <lineage>
        <taxon>Eukaryota</taxon>
        <taxon>Fungi</taxon>
        <taxon>Dikarya</taxon>
        <taxon>Ascomycota</taxon>
        <taxon>Pezizomycotina</taxon>
        <taxon>Pezizomycetes</taxon>
        <taxon>Pezizales</taxon>
        <taxon>Tuberaceae</taxon>
        <taxon>Choiromyces</taxon>
    </lineage>
</organism>
<evidence type="ECO:0000256" key="6">
    <source>
        <dbReference type="ARBA" id="ARBA00023285"/>
    </source>
</evidence>
<name>A0A3N4JMY1_9PEZI</name>
<keyword evidence="4 10" id="KW-0378">Hydrolase</keyword>
<feature type="region of interest" description="Disordered" evidence="7">
    <location>
        <begin position="190"/>
        <end position="230"/>
    </location>
</feature>
<reference evidence="10 11" key="1">
    <citation type="journal article" date="2018" name="Nat. Ecol. Evol.">
        <title>Pezizomycetes genomes reveal the molecular basis of ectomycorrhizal truffle lifestyle.</title>
        <authorList>
            <person name="Murat C."/>
            <person name="Payen T."/>
            <person name="Noel B."/>
            <person name="Kuo A."/>
            <person name="Morin E."/>
            <person name="Chen J."/>
            <person name="Kohler A."/>
            <person name="Krizsan K."/>
            <person name="Balestrini R."/>
            <person name="Da Silva C."/>
            <person name="Montanini B."/>
            <person name="Hainaut M."/>
            <person name="Levati E."/>
            <person name="Barry K.W."/>
            <person name="Belfiori B."/>
            <person name="Cichocki N."/>
            <person name="Clum A."/>
            <person name="Dockter R.B."/>
            <person name="Fauchery L."/>
            <person name="Guy J."/>
            <person name="Iotti M."/>
            <person name="Le Tacon F."/>
            <person name="Lindquist E.A."/>
            <person name="Lipzen A."/>
            <person name="Malagnac F."/>
            <person name="Mello A."/>
            <person name="Molinier V."/>
            <person name="Miyauchi S."/>
            <person name="Poulain J."/>
            <person name="Riccioni C."/>
            <person name="Rubini A."/>
            <person name="Sitrit Y."/>
            <person name="Splivallo R."/>
            <person name="Traeger S."/>
            <person name="Wang M."/>
            <person name="Zifcakova L."/>
            <person name="Wipf D."/>
            <person name="Zambonelli A."/>
            <person name="Paolocci F."/>
            <person name="Nowrousian M."/>
            <person name="Ottonello S."/>
            <person name="Baldrian P."/>
            <person name="Spatafora J.W."/>
            <person name="Henrissat B."/>
            <person name="Nagy L.G."/>
            <person name="Aury J.M."/>
            <person name="Wincker P."/>
            <person name="Grigoriev I.V."/>
            <person name="Bonfante P."/>
            <person name="Martin F.M."/>
        </authorList>
    </citation>
    <scope>NUCLEOTIDE SEQUENCE [LARGE SCALE GENOMIC DNA]</scope>
    <source>
        <strain evidence="10 11">120613-1</strain>
    </source>
</reference>
<dbReference type="Pfam" id="PF01522">
    <property type="entry name" value="Polysacc_deac_1"/>
    <property type="match status" value="1"/>
</dbReference>
<evidence type="ECO:0000259" key="9">
    <source>
        <dbReference type="PROSITE" id="PS51677"/>
    </source>
</evidence>
<comment type="cofactor">
    <cofactor evidence="1">
        <name>Co(2+)</name>
        <dbReference type="ChEBI" id="CHEBI:48828"/>
    </cofactor>
</comment>
<dbReference type="PANTHER" id="PTHR46471:SF6">
    <property type="entry name" value="GLYCOSYL HYDROLASE"/>
    <property type="match status" value="1"/>
</dbReference>
<gene>
    <name evidence="10" type="ORF">L873DRAFT_1683095</name>
</gene>
<evidence type="ECO:0000256" key="2">
    <source>
        <dbReference type="ARBA" id="ARBA00022723"/>
    </source>
</evidence>
<dbReference type="STRING" id="1336337.A0A3N4JMY1"/>
<evidence type="ECO:0000256" key="4">
    <source>
        <dbReference type="ARBA" id="ARBA00022801"/>
    </source>
</evidence>
<dbReference type="EMBL" id="ML120386">
    <property type="protein sequence ID" value="RPA99612.1"/>
    <property type="molecule type" value="Genomic_DNA"/>
</dbReference>
<dbReference type="Gene3D" id="3.20.20.370">
    <property type="entry name" value="Glycoside hydrolase/deacetylase"/>
    <property type="match status" value="1"/>
</dbReference>
<evidence type="ECO:0000256" key="8">
    <source>
        <dbReference type="SAM" id="SignalP"/>
    </source>
</evidence>
<dbReference type="GO" id="GO:0016810">
    <property type="term" value="F:hydrolase activity, acting on carbon-nitrogen (but not peptide) bonds"/>
    <property type="evidence" value="ECO:0007669"/>
    <property type="project" value="InterPro"/>
</dbReference>
<keyword evidence="3 8" id="KW-0732">Signal</keyword>
<dbReference type="GO" id="GO:0046872">
    <property type="term" value="F:metal ion binding"/>
    <property type="evidence" value="ECO:0007669"/>
    <property type="project" value="UniProtKB-KW"/>
</dbReference>
<keyword evidence="6" id="KW-0170">Cobalt</keyword>
<sequence>MRGVGTILALCAALLVPEVSSRSLFGRAVCTTDLIIDDYAKYASNLNSLGSWTSDDGSMTSLTASTADKKLTFTPKTDGSSYFYTSFDNCVSATNDHYNAITFPFKGPAGGSFTLELQTSSSCSLATYTSYYFAVTGLTGSTQTITVPLSSFTGANLGVIKSWVWWGFSAAGTWELGQTSFVCAGGSTSVPVSSTTSSTTPTSSTSSTTSTTTTSTSTTSTTGTSTTSSIVPTGTCQPLLIDDWISQSRLTFLLYNAMNQPSSDDLTMTSIVVANNHVTLTPKADSYFYSNFDCVSAANKYGGISLRIKAAAGTTFTVEMQSSATCSQAAFTGYDVTTTQLGWKFDGTEKLYNIPFSAFTGLDTSKLTSILFSTFSGGAVTFGPMAFYCGNTPTEYIPTPLPTSSDPSSTIPVTSATASAFVIDQFANPNTNALGFWHGGDDATQFSISGGKVTIKFTDTDLAFYSQVSDTCRDMTTYDGAYLHIAYTGSNLFTVALQQHNSACNGNIAPSPETWDEVEARRYSSASDIYVPLNHFNIVKKRVIGVALKGFLSTTPTVISRIEIVNTVPSSFTGSISAKIPTAPLLFSCTRPNSFAFAIDDGIPELAQQVLQIVKEAGITVTFFTVGEPLLDPSTNLSNVYTEMLSRGHQVALHSFTHPKMESLPTAADIDWELQQDISAVHQTLGISSKYFRPPFGTEGARLRERLQANIPGAQTIMWSVDVEDWLWATGPTPEKQLTAFQRDVSAGGNLVVMHYLYPSTVGYLKQFIDIAKATGKQLMRVDQCMMDPNAPAL</sequence>
<evidence type="ECO:0000313" key="11">
    <source>
        <dbReference type="Proteomes" id="UP000276215"/>
    </source>
</evidence>
<feature type="domain" description="NodB homology" evidence="9">
    <location>
        <begin position="593"/>
        <end position="780"/>
    </location>
</feature>
<keyword evidence="2" id="KW-0479">Metal-binding</keyword>
<dbReference type="InterPro" id="IPR002509">
    <property type="entry name" value="NODB_dom"/>
</dbReference>
<dbReference type="CDD" id="cd10917">
    <property type="entry name" value="CE4_NodB_like_6s_7s"/>
    <property type="match status" value="1"/>
</dbReference>
<dbReference type="OrthoDB" id="2128708at2759"/>
<evidence type="ECO:0000256" key="7">
    <source>
        <dbReference type="SAM" id="MobiDB-lite"/>
    </source>
</evidence>
<protein>
    <submittedName>
        <fullName evidence="10">Glycoside hydrolase/deacetylase</fullName>
    </submittedName>
</protein>
<evidence type="ECO:0000256" key="5">
    <source>
        <dbReference type="ARBA" id="ARBA00023277"/>
    </source>
</evidence>
<evidence type="ECO:0000256" key="1">
    <source>
        <dbReference type="ARBA" id="ARBA00001941"/>
    </source>
</evidence>
<feature type="signal peptide" evidence="8">
    <location>
        <begin position="1"/>
        <end position="21"/>
    </location>
</feature>
<feature type="chain" id="PRO_5017969217" evidence="8">
    <location>
        <begin position="22"/>
        <end position="794"/>
    </location>
</feature>
<dbReference type="InterPro" id="IPR011330">
    <property type="entry name" value="Glyco_hydro/deAcase_b/a-brl"/>
</dbReference>
<keyword evidence="11" id="KW-1185">Reference proteome</keyword>
<dbReference type="PANTHER" id="PTHR46471">
    <property type="entry name" value="CHITIN DEACETYLASE"/>
    <property type="match status" value="1"/>
</dbReference>
<dbReference type="AlphaFoldDB" id="A0A3N4JMY1"/>
<dbReference type="Proteomes" id="UP000276215">
    <property type="component" value="Unassembled WGS sequence"/>
</dbReference>
<keyword evidence="5" id="KW-0119">Carbohydrate metabolism</keyword>
<evidence type="ECO:0000313" key="10">
    <source>
        <dbReference type="EMBL" id="RPA99612.1"/>
    </source>
</evidence>
<accession>A0A3N4JMY1</accession>